<keyword evidence="1" id="KW-0472">Membrane</keyword>
<feature type="transmembrane region" description="Helical" evidence="1">
    <location>
        <begin position="137"/>
        <end position="159"/>
    </location>
</feature>
<keyword evidence="1" id="KW-1133">Transmembrane helix</keyword>
<dbReference type="AlphaFoldDB" id="A0A644Z5V1"/>
<proteinExistence type="predicted"/>
<keyword evidence="1" id="KW-0812">Transmembrane</keyword>
<comment type="caution">
    <text evidence="2">The sequence shown here is derived from an EMBL/GenBank/DDBJ whole genome shotgun (WGS) entry which is preliminary data.</text>
</comment>
<dbReference type="EMBL" id="VSSQ01006670">
    <property type="protein sequence ID" value="MPM33474.1"/>
    <property type="molecule type" value="Genomic_DNA"/>
</dbReference>
<organism evidence="2">
    <name type="scientific">bioreactor metagenome</name>
    <dbReference type="NCBI Taxonomy" id="1076179"/>
    <lineage>
        <taxon>unclassified sequences</taxon>
        <taxon>metagenomes</taxon>
        <taxon>ecological metagenomes</taxon>
    </lineage>
</organism>
<protein>
    <submittedName>
        <fullName evidence="2">Uncharacterized protein</fullName>
    </submittedName>
</protein>
<accession>A0A644Z5V1</accession>
<feature type="transmembrane region" description="Helical" evidence="1">
    <location>
        <begin position="83"/>
        <end position="105"/>
    </location>
</feature>
<feature type="transmembrane region" description="Helical" evidence="1">
    <location>
        <begin position="111"/>
        <end position="130"/>
    </location>
</feature>
<evidence type="ECO:0000313" key="2">
    <source>
        <dbReference type="EMBL" id="MPM33474.1"/>
    </source>
</evidence>
<gene>
    <name evidence="2" type="ORF">SDC9_80050</name>
</gene>
<evidence type="ECO:0000256" key="1">
    <source>
        <dbReference type="SAM" id="Phobius"/>
    </source>
</evidence>
<sequence>MVNINRVQYIKSFFVVCGINIVSCSSKLCCIFILRIISKTLTENIFPGKSAVISVITSAVACRIASVRTVISITVWCFAFTDIFYLIICGIDFTHFSLCSCITGVYIGMKFLNQFSVCFLYFFITCCWRYPQHLVRIFCHLVSSLLHAFEFLFSFRLSLTEYRIQTPE</sequence>
<name>A0A644Z5V1_9ZZZZ</name>
<feature type="transmembrane region" description="Helical" evidence="1">
    <location>
        <begin position="12"/>
        <end position="38"/>
    </location>
</feature>
<reference evidence="2" key="1">
    <citation type="submission" date="2019-08" db="EMBL/GenBank/DDBJ databases">
        <authorList>
            <person name="Kucharzyk K."/>
            <person name="Murdoch R.W."/>
            <person name="Higgins S."/>
            <person name="Loffler F."/>
        </authorList>
    </citation>
    <scope>NUCLEOTIDE SEQUENCE</scope>
</reference>
<feature type="transmembrane region" description="Helical" evidence="1">
    <location>
        <begin position="50"/>
        <end position="71"/>
    </location>
</feature>